<evidence type="ECO:0000313" key="6">
    <source>
        <dbReference type="EMBL" id="KAK5644957.1"/>
    </source>
</evidence>
<gene>
    <name evidence="6" type="ORF">RI129_006257</name>
</gene>
<dbReference type="PANTHER" id="PTHR14728">
    <property type="entry name" value="PROTEIN AURORA BOREALIS"/>
    <property type="match status" value="1"/>
</dbReference>
<name>A0AAN7ZI71_9COLE</name>
<dbReference type="Proteomes" id="UP001329430">
    <property type="component" value="Chromosome 4"/>
</dbReference>
<evidence type="ECO:0000256" key="2">
    <source>
        <dbReference type="ARBA" id="ARBA00020055"/>
    </source>
</evidence>
<dbReference type="GO" id="GO:0051301">
    <property type="term" value="P:cell division"/>
    <property type="evidence" value="ECO:0007669"/>
    <property type="project" value="UniProtKB-KW"/>
</dbReference>
<organism evidence="6 7">
    <name type="scientific">Pyrocoelia pectoralis</name>
    <dbReference type="NCBI Taxonomy" id="417401"/>
    <lineage>
        <taxon>Eukaryota</taxon>
        <taxon>Metazoa</taxon>
        <taxon>Ecdysozoa</taxon>
        <taxon>Arthropoda</taxon>
        <taxon>Hexapoda</taxon>
        <taxon>Insecta</taxon>
        <taxon>Pterygota</taxon>
        <taxon>Neoptera</taxon>
        <taxon>Endopterygota</taxon>
        <taxon>Coleoptera</taxon>
        <taxon>Polyphaga</taxon>
        <taxon>Elateriformia</taxon>
        <taxon>Elateroidea</taxon>
        <taxon>Lampyridae</taxon>
        <taxon>Lampyrinae</taxon>
        <taxon>Pyrocoelia</taxon>
    </lineage>
</organism>
<evidence type="ECO:0000256" key="1">
    <source>
        <dbReference type="ARBA" id="ARBA00010963"/>
    </source>
</evidence>
<reference evidence="6 7" key="1">
    <citation type="journal article" date="2024" name="Insects">
        <title>An Improved Chromosome-Level Genome Assembly of the Firefly Pyrocoelia pectoralis.</title>
        <authorList>
            <person name="Fu X."/>
            <person name="Meyer-Rochow V.B."/>
            <person name="Ballantyne L."/>
            <person name="Zhu X."/>
        </authorList>
    </citation>
    <scope>NUCLEOTIDE SEQUENCE [LARGE SCALE GENOMIC DNA]</scope>
    <source>
        <strain evidence="6">XCY_ONT2</strain>
    </source>
</reference>
<dbReference type="GO" id="GO:0007088">
    <property type="term" value="P:regulation of mitotic nuclear division"/>
    <property type="evidence" value="ECO:0007669"/>
    <property type="project" value="TreeGrafter"/>
</dbReference>
<protein>
    <recommendedName>
        <fullName evidence="2">Protein aurora borealis</fullName>
    </recommendedName>
</protein>
<dbReference type="GO" id="GO:0005737">
    <property type="term" value="C:cytoplasm"/>
    <property type="evidence" value="ECO:0007669"/>
    <property type="project" value="TreeGrafter"/>
</dbReference>
<evidence type="ECO:0000256" key="5">
    <source>
        <dbReference type="ARBA" id="ARBA00023306"/>
    </source>
</evidence>
<comment type="similarity">
    <text evidence="1">Belongs to the BORA family.</text>
</comment>
<keyword evidence="3" id="KW-0132">Cell division</keyword>
<dbReference type="GO" id="GO:0019901">
    <property type="term" value="F:protein kinase binding"/>
    <property type="evidence" value="ECO:0007669"/>
    <property type="project" value="TreeGrafter"/>
</dbReference>
<proteinExistence type="inferred from homology"/>
<evidence type="ECO:0000256" key="3">
    <source>
        <dbReference type="ARBA" id="ARBA00022618"/>
    </source>
</evidence>
<keyword evidence="4" id="KW-0498">Mitosis</keyword>
<dbReference type="GO" id="GO:0060236">
    <property type="term" value="P:regulation of mitotic spindle organization"/>
    <property type="evidence" value="ECO:0007669"/>
    <property type="project" value="TreeGrafter"/>
</dbReference>
<keyword evidence="7" id="KW-1185">Reference proteome</keyword>
<comment type="caution">
    <text evidence="6">The sequence shown here is derived from an EMBL/GenBank/DDBJ whole genome shotgun (WGS) entry which is preliminary data.</text>
</comment>
<dbReference type="EMBL" id="JAVRBK010000004">
    <property type="protein sequence ID" value="KAK5644957.1"/>
    <property type="molecule type" value="Genomic_DNA"/>
</dbReference>
<dbReference type="AlphaFoldDB" id="A0AAN7ZI71"/>
<sequence length="324" mass="36553">MEKKTPRRPLQNKFLGKAAQHKYHALGSDSPFRFLPVVSTPPSSILKIKNPFETQLTERLHHCVFSPSVFNKQSTKTEEKFKWTIEEISDLKPADIDERTVDLFEANDHDSETEIKAQAQIESYFNEKHIVPSPFNAINPNLPVIPESIEKKFKQLVEGEAQTVLTLPPTLPDHIEAVLKPFFSYNVNQQQDLDSRNSLYRRLFELNESNSPNNSALTSPAPSCILSPIELSPYEVKNSHRNFGSPHDRNGMPECNLSPIASNADAVFPRVSSGSRLNFSPHMSVDTSLNLVPDTLDQVPFNNQSLAFGMCILETKVERPNVLF</sequence>
<dbReference type="InterPro" id="IPR023252">
    <property type="entry name" value="Aurora_borealis_protein"/>
</dbReference>
<evidence type="ECO:0000256" key="4">
    <source>
        <dbReference type="ARBA" id="ARBA00022776"/>
    </source>
</evidence>
<keyword evidence="5" id="KW-0131">Cell cycle</keyword>
<evidence type="ECO:0000313" key="7">
    <source>
        <dbReference type="Proteomes" id="UP001329430"/>
    </source>
</evidence>
<dbReference type="Pfam" id="PF15280">
    <property type="entry name" value="BORA_N"/>
    <property type="match status" value="2"/>
</dbReference>
<dbReference type="GO" id="GO:0005634">
    <property type="term" value="C:nucleus"/>
    <property type="evidence" value="ECO:0007669"/>
    <property type="project" value="TreeGrafter"/>
</dbReference>
<dbReference type="PANTHER" id="PTHR14728:SF2">
    <property type="entry name" value="PROTEIN AURORA BOREALIS"/>
    <property type="match status" value="1"/>
</dbReference>
<accession>A0AAN7ZI71</accession>
<dbReference type="PRINTS" id="PR02038">
    <property type="entry name" value="AURORABORA"/>
</dbReference>